<evidence type="ECO:0000256" key="10">
    <source>
        <dbReference type="PROSITE-ProRule" id="PRU00391"/>
    </source>
</evidence>
<reference evidence="14" key="1">
    <citation type="submission" date="2017-02" db="EMBL/GenBank/DDBJ databases">
        <authorList>
            <person name="Varghese N."/>
            <person name="Submissions S."/>
        </authorList>
    </citation>
    <scope>NUCLEOTIDE SEQUENCE [LARGE SCALE GENOMIC DNA]</scope>
    <source>
        <strain evidence="14">DSM 22385</strain>
    </source>
</reference>
<dbReference type="OrthoDB" id="9800855at2"/>
<dbReference type="GO" id="GO:0003677">
    <property type="term" value="F:DNA binding"/>
    <property type="evidence" value="ECO:0007669"/>
    <property type="project" value="UniProtKB-KW"/>
</dbReference>
<dbReference type="SUPFAM" id="SSF46946">
    <property type="entry name" value="S13-like H2TH domain"/>
    <property type="match status" value="1"/>
</dbReference>
<accession>A0A1T5ABN5</accession>
<dbReference type="GO" id="GO:0006284">
    <property type="term" value="P:base-excision repair"/>
    <property type="evidence" value="ECO:0007669"/>
    <property type="project" value="InterPro"/>
</dbReference>
<dbReference type="InterPro" id="IPR012319">
    <property type="entry name" value="FPG_cat"/>
</dbReference>
<keyword evidence="3" id="KW-0227">DNA damage</keyword>
<keyword evidence="10" id="KW-0862">Zinc</keyword>
<keyword evidence="14" id="KW-1185">Reference proteome</keyword>
<dbReference type="EC" id="3.2.2.23" evidence="2"/>
<dbReference type="PROSITE" id="PS51068">
    <property type="entry name" value="FPG_CAT"/>
    <property type="match status" value="1"/>
</dbReference>
<dbReference type="SMART" id="SM00898">
    <property type="entry name" value="Fapy_DNA_glyco"/>
    <property type="match status" value="1"/>
</dbReference>
<dbReference type="GO" id="GO:0016829">
    <property type="term" value="F:lyase activity"/>
    <property type="evidence" value="ECO:0007669"/>
    <property type="project" value="UniProtKB-KW"/>
</dbReference>
<dbReference type="InterPro" id="IPR010979">
    <property type="entry name" value="Ribosomal_uS13-like_H2TH"/>
</dbReference>
<evidence type="ECO:0000259" key="12">
    <source>
        <dbReference type="PROSITE" id="PS51068"/>
    </source>
</evidence>
<evidence type="ECO:0000256" key="1">
    <source>
        <dbReference type="ARBA" id="ARBA00001668"/>
    </source>
</evidence>
<dbReference type="PANTHER" id="PTHR22993:SF9">
    <property type="entry name" value="FORMAMIDOPYRIMIDINE-DNA GLYCOSYLASE"/>
    <property type="match status" value="1"/>
</dbReference>
<sequence>MPEAPQIRLIVKDLQPFVGQKIIKATTQEKDFEPKRLEGETIKEILVFGKQILIRLSDFTVRYHLLMFGKVKINESNEKGKLRLGLKFSKGEFSFYAGTIYYIDEPLDEVFDWTTDVMNPKWDATKALGKLAKHEDELISDMLIDQDIFNGLGNKGVNEALYRTKVHPASTVGALPINKRKEIIKEAVDFSFDYLDWEEKGVAKNHFSVYLKKTCPVHGTPIKHEEIGKNGRKCHWCDECQKVYA</sequence>
<comment type="catalytic activity">
    <reaction evidence="1">
        <text>Hydrolysis of DNA containing ring-opened 7-methylguanine residues, releasing 2,6-diamino-4-hydroxy-5-(N-methyl)formamidopyrimidine.</text>
        <dbReference type="EC" id="3.2.2.23"/>
    </reaction>
</comment>
<keyword evidence="9" id="KW-0326">Glycosidase</keyword>
<evidence type="ECO:0000256" key="9">
    <source>
        <dbReference type="ARBA" id="ARBA00023295"/>
    </source>
</evidence>
<dbReference type="Gene3D" id="3.20.190.10">
    <property type="entry name" value="MutM-like, N-terminal"/>
    <property type="match status" value="1"/>
</dbReference>
<dbReference type="GO" id="GO:0008270">
    <property type="term" value="F:zinc ion binding"/>
    <property type="evidence" value="ECO:0007669"/>
    <property type="project" value="UniProtKB-KW"/>
</dbReference>
<keyword evidence="10" id="KW-0863">Zinc-finger</keyword>
<protein>
    <recommendedName>
        <fullName evidence="2">DNA-formamidopyrimidine glycosylase</fullName>
        <ecNumber evidence="2">3.2.2.23</ecNumber>
    </recommendedName>
</protein>
<name>A0A1T5ABN5_9SPHI</name>
<organism evidence="13 14">
    <name type="scientific">Daejeonella lutea</name>
    <dbReference type="NCBI Taxonomy" id="572036"/>
    <lineage>
        <taxon>Bacteria</taxon>
        <taxon>Pseudomonadati</taxon>
        <taxon>Bacteroidota</taxon>
        <taxon>Sphingobacteriia</taxon>
        <taxon>Sphingobacteriales</taxon>
        <taxon>Sphingobacteriaceae</taxon>
        <taxon>Daejeonella</taxon>
    </lineage>
</organism>
<dbReference type="GO" id="GO:0008534">
    <property type="term" value="F:oxidized purine nucleobase lesion DNA N-glycosylase activity"/>
    <property type="evidence" value="ECO:0007669"/>
    <property type="project" value="UniProtKB-EC"/>
</dbReference>
<keyword evidence="6" id="KW-0234">DNA repair</keyword>
<dbReference type="InterPro" id="IPR035937">
    <property type="entry name" value="FPG_N"/>
</dbReference>
<keyword evidence="7" id="KW-0456">Lyase</keyword>
<dbReference type="STRING" id="572036.SAMN05661099_0533"/>
<feature type="domain" description="Formamidopyrimidine-DNA glycosylase catalytic" evidence="12">
    <location>
        <begin position="2"/>
        <end position="91"/>
    </location>
</feature>
<dbReference type="RefSeq" id="WP_079701103.1">
    <property type="nucleotide sequence ID" value="NZ_FUYR01000001.1"/>
</dbReference>
<gene>
    <name evidence="13" type="ORF">SAMN05661099_0533</name>
</gene>
<keyword evidence="13" id="KW-0540">Nuclease</keyword>
<dbReference type="EMBL" id="FUYR01000001">
    <property type="protein sequence ID" value="SKB32093.1"/>
    <property type="molecule type" value="Genomic_DNA"/>
</dbReference>
<evidence type="ECO:0000256" key="4">
    <source>
        <dbReference type="ARBA" id="ARBA00022801"/>
    </source>
</evidence>
<dbReference type="SUPFAM" id="SSF81624">
    <property type="entry name" value="N-terminal domain of MutM-like DNA repair proteins"/>
    <property type="match status" value="1"/>
</dbReference>
<evidence type="ECO:0000256" key="3">
    <source>
        <dbReference type="ARBA" id="ARBA00022763"/>
    </source>
</evidence>
<evidence type="ECO:0000256" key="8">
    <source>
        <dbReference type="ARBA" id="ARBA00023268"/>
    </source>
</evidence>
<keyword evidence="10" id="KW-0479">Metal-binding</keyword>
<proteinExistence type="predicted"/>
<dbReference type="Proteomes" id="UP000189981">
    <property type="component" value="Unassembled WGS sequence"/>
</dbReference>
<evidence type="ECO:0000313" key="13">
    <source>
        <dbReference type="EMBL" id="SKB32093.1"/>
    </source>
</evidence>
<evidence type="ECO:0000256" key="7">
    <source>
        <dbReference type="ARBA" id="ARBA00023239"/>
    </source>
</evidence>
<dbReference type="InterPro" id="IPR000214">
    <property type="entry name" value="Znf_DNA_glyclase/AP_lyase"/>
</dbReference>
<dbReference type="PROSITE" id="PS51066">
    <property type="entry name" value="ZF_FPG_2"/>
    <property type="match status" value="1"/>
</dbReference>
<keyword evidence="13" id="KW-0255">Endonuclease</keyword>
<dbReference type="Gene3D" id="1.10.8.50">
    <property type="match status" value="1"/>
</dbReference>
<evidence type="ECO:0000313" key="14">
    <source>
        <dbReference type="Proteomes" id="UP000189981"/>
    </source>
</evidence>
<evidence type="ECO:0000256" key="2">
    <source>
        <dbReference type="ARBA" id="ARBA00012024"/>
    </source>
</evidence>
<evidence type="ECO:0000259" key="11">
    <source>
        <dbReference type="PROSITE" id="PS51066"/>
    </source>
</evidence>
<keyword evidence="8" id="KW-0511">Multifunctional enzyme</keyword>
<keyword evidence="5" id="KW-0238">DNA-binding</keyword>
<evidence type="ECO:0000256" key="6">
    <source>
        <dbReference type="ARBA" id="ARBA00023204"/>
    </source>
</evidence>
<dbReference type="Pfam" id="PF01149">
    <property type="entry name" value="Fapy_DNA_glyco"/>
    <property type="match status" value="1"/>
</dbReference>
<dbReference type="PANTHER" id="PTHR22993">
    <property type="entry name" value="FORMAMIDOPYRIMIDINE-DNA GLYCOSYLASE"/>
    <property type="match status" value="1"/>
</dbReference>
<dbReference type="AlphaFoldDB" id="A0A1T5ABN5"/>
<evidence type="ECO:0000256" key="5">
    <source>
        <dbReference type="ARBA" id="ARBA00023125"/>
    </source>
</evidence>
<dbReference type="GO" id="GO:0003906">
    <property type="term" value="F:DNA-(apurinic or apyrimidinic site) endonuclease activity"/>
    <property type="evidence" value="ECO:0007669"/>
    <property type="project" value="InterPro"/>
</dbReference>
<keyword evidence="4" id="KW-0378">Hydrolase</keyword>
<feature type="domain" description="FPG-type" evidence="11">
    <location>
        <begin position="208"/>
        <end position="242"/>
    </location>
</feature>